<keyword evidence="2" id="KW-0732">Signal</keyword>
<dbReference type="GO" id="GO:0042834">
    <property type="term" value="F:peptidoglycan binding"/>
    <property type="evidence" value="ECO:0007669"/>
    <property type="project" value="InterPro"/>
</dbReference>
<feature type="chain" id="PRO_5032873333" evidence="2">
    <location>
        <begin position="21"/>
        <end position="277"/>
    </location>
</feature>
<dbReference type="SUPFAM" id="SSF110997">
    <property type="entry name" value="Sporulation related repeat"/>
    <property type="match status" value="1"/>
</dbReference>
<evidence type="ECO:0000256" key="2">
    <source>
        <dbReference type="SAM" id="SignalP"/>
    </source>
</evidence>
<dbReference type="InterPro" id="IPR007730">
    <property type="entry name" value="SPOR-like_dom"/>
</dbReference>
<dbReference type="InterPro" id="IPR036680">
    <property type="entry name" value="SPOR-like_sf"/>
</dbReference>
<accession>A0A849L259</accession>
<keyword evidence="5" id="KW-1185">Reference proteome</keyword>
<evidence type="ECO:0000313" key="4">
    <source>
        <dbReference type="EMBL" id="NNU80396.1"/>
    </source>
</evidence>
<dbReference type="PROSITE" id="PS51257">
    <property type="entry name" value="PROKAR_LIPOPROTEIN"/>
    <property type="match status" value="1"/>
</dbReference>
<comment type="caution">
    <text evidence="4">The sequence shown here is derived from an EMBL/GenBank/DDBJ whole genome shotgun (WGS) entry which is preliminary data.</text>
</comment>
<evidence type="ECO:0000259" key="3">
    <source>
        <dbReference type="PROSITE" id="PS51724"/>
    </source>
</evidence>
<feature type="domain" description="SPOR" evidence="3">
    <location>
        <begin position="198"/>
        <end position="277"/>
    </location>
</feature>
<dbReference type="AlphaFoldDB" id="A0A849L259"/>
<name>A0A849L259_9RHOB</name>
<dbReference type="RefSeq" id="WP_171324128.1">
    <property type="nucleotide sequence ID" value="NZ_JABFBC010000001.1"/>
</dbReference>
<gene>
    <name evidence="4" type="ORF">HMH01_08065</name>
</gene>
<sequence>MALGRASAAAMALALLGACAEMPGAAATGSGSDGPGILRIEEREVERPDIYELEARGLWDGRFSLGGRWVAVTDQVDAERVRIVNLANGRAIEGGLFRREVNLPGPPLMVSMDAAEALGMQAGTPVEMRVVALRTETVEIPAPPPAAPAATPAGEPPEAAAETPAEAAADGAIATTALAAIEAADADAGAPPPPAQPAAPASGRRLQVASGSNQEGADAVLRRLRGAEIPAEIRTAQAADGTAIYRVVAGPFPDADAYDAALARIRELGYADAFAVR</sequence>
<dbReference type="Gene3D" id="3.30.70.1070">
    <property type="entry name" value="Sporulation related repeat"/>
    <property type="match status" value="1"/>
</dbReference>
<protein>
    <submittedName>
        <fullName evidence="4">SPOR domain-containing protein</fullName>
    </submittedName>
</protein>
<feature type="region of interest" description="Disordered" evidence="1">
    <location>
        <begin position="139"/>
        <end position="168"/>
    </location>
</feature>
<evidence type="ECO:0000256" key="1">
    <source>
        <dbReference type="SAM" id="MobiDB-lite"/>
    </source>
</evidence>
<reference evidence="4 5" key="1">
    <citation type="submission" date="2020-05" db="EMBL/GenBank/DDBJ databases">
        <title>Gimesia benthica sp. nov., a novel planctomycete isolated from a deep-sea water sample of the Northwest Indian Ocean.</title>
        <authorList>
            <person name="Wang J."/>
            <person name="Ruan C."/>
            <person name="Song L."/>
            <person name="Zhu Y."/>
            <person name="Li A."/>
            <person name="Zheng X."/>
            <person name="Wang L."/>
            <person name="Lu Z."/>
            <person name="Huang Y."/>
            <person name="Du W."/>
            <person name="Zhou Y."/>
            <person name="Huang L."/>
            <person name="Dai X."/>
        </authorList>
    </citation>
    <scope>NUCLEOTIDE SEQUENCE [LARGE SCALE GENOMIC DNA]</scope>
    <source>
        <strain evidence="4 5">YYQ-30</strain>
    </source>
</reference>
<feature type="compositionally biased region" description="Low complexity" evidence="1">
    <location>
        <begin position="148"/>
        <end position="168"/>
    </location>
</feature>
<evidence type="ECO:0000313" key="5">
    <source>
        <dbReference type="Proteomes" id="UP000572377"/>
    </source>
</evidence>
<dbReference type="PROSITE" id="PS51724">
    <property type="entry name" value="SPOR"/>
    <property type="match status" value="1"/>
</dbReference>
<dbReference type="Pfam" id="PF05036">
    <property type="entry name" value="SPOR"/>
    <property type="match status" value="1"/>
</dbReference>
<feature type="region of interest" description="Disordered" evidence="1">
    <location>
        <begin position="186"/>
        <end position="216"/>
    </location>
</feature>
<proteinExistence type="predicted"/>
<dbReference type="Proteomes" id="UP000572377">
    <property type="component" value="Unassembled WGS sequence"/>
</dbReference>
<dbReference type="EMBL" id="JABFBC010000001">
    <property type="protein sequence ID" value="NNU80396.1"/>
    <property type="molecule type" value="Genomic_DNA"/>
</dbReference>
<organism evidence="4 5">
    <name type="scientific">Halovulum dunhuangense</name>
    <dbReference type="NCBI Taxonomy" id="1505036"/>
    <lineage>
        <taxon>Bacteria</taxon>
        <taxon>Pseudomonadati</taxon>
        <taxon>Pseudomonadota</taxon>
        <taxon>Alphaproteobacteria</taxon>
        <taxon>Rhodobacterales</taxon>
        <taxon>Paracoccaceae</taxon>
        <taxon>Halovulum</taxon>
    </lineage>
</organism>
<feature type="signal peptide" evidence="2">
    <location>
        <begin position="1"/>
        <end position="20"/>
    </location>
</feature>